<dbReference type="EMBL" id="CP019893">
    <property type="protein sequence ID" value="ARS91930.1"/>
    <property type="molecule type" value="Genomic_DNA"/>
</dbReference>
<proteinExistence type="inferred from homology"/>
<accession>A0A2Z2HXC2</accession>
<dbReference type="KEGG" id="naj:B1756_18355"/>
<comment type="similarity">
    <text evidence="1">Belongs to the UPF0440 family.</text>
</comment>
<evidence type="ECO:0000256" key="1">
    <source>
        <dbReference type="ARBA" id="ARBA00008515"/>
    </source>
</evidence>
<organism evidence="2 3">
    <name type="scientific">Natrarchaeobaculum aegyptiacum</name>
    <dbReference type="NCBI Taxonomy" id="745377"/>
    <lineage>
        <taxon>Archaea</taxon>
        <taxon>Methanobacteriati</taxon>
        <taxon>Methanobacteriota</taxon>
        <taxon>Stenosarchaea group</taxon>
        <taxon>Halobacteria</taxon>
        <taxon>Halobacteriales</taxon>
        <taxon>Natrialbaceae</taxon>
        <taxon>Natrarchaeobaculum</taxon>
    </lineage>
</organism>
<dbReference type="GeneID" id="32896078"/>
<dbReference type="Proteomes" id="UP000250088">
    <property type="component" value="Chromosome"/>
</dbReference>
<gene>
    <name evidence="2" type="ORF">B1756_18355</name>
</gene>
<dbReference type="InterPro" id="IPR024502">
    <property type="entry name" value="DUF3194"/>
</dbReference>
<protein>
    <submittedName>
        <fullName evidence="2">DUF3194 domain-containing protein</fullName>
    </submittedName>
</protein>
<dbReference type="OrthoDB" id="213887at2157"/>
<reference evidence="3" key="1">
    <citation type="submission" date="2017-02" db="EMBL/GenBank/DDBJ databases">
        <title>Natronthermophilus aegyptiacus gen. nov.,sp. nov., an aerobic, extremely halophilic alkalithermophilic archaeon isolated from the athalassohaline Wadi An Natrun, Egypt.</title>
        <authorList>
            <person name="Zhao B."/>
        </authorList>
    </citation>
    <scope>NUCLEOTIDE SEQUENCE [LARGE SCALE GENOMIC DNA]</scope>
    <source>
        <strain evidence="3">JW/NM-HA 15</strain>
    </source>
</reference>
<sequence length="90" mass="9722">MTSDEPADEEVVQTAAEVAEGLVFSRYKQSDVRDLDVTVTFEEGILEVDVYLNAPTLEGDDEDGAGIDPEQVADDAALAAREAVDDLFDE</sequence>
<name>A0A2Z2HXC2_9EURY</name>
<evidence type="ECO:0000313" key="2">
    <source>
        <dbReference type="EMBL" id="ARS91930.1"/>
    </source>
</evidence>
<dbReference type="AlphaFoldDB" id="A0A2Z2HXC2"/>
<dbReference type="InterPro" id="IPR035954">
    <property type="entry name" value="MTH677-like_sf"/>
</dbReference>
<dbReference type="RefSeq" id="WP_086890256.1">
    <property type="nucleotide sequence ID" value="NZ_CP019893.1"/>
</dbReference>
<keyword evidence="3" id="KW-1185">Reference proteome</keyword>
<dbReference type="Pfam" id="PF11419">
    <property type="entry name" value="DUF3194"/>
    <property type="match status" value="1"/>
</dbReference>
<dbReference type="Gene3D" id="3.30.300.100">
    <property type="entry name" value="MTH677-like"/>
    <property type="match status" value="1"/>
</dbReference>
<evidence type="ECO:0000313" key="3">
    <source>
        <dbReference type="Proteomes" id="UP000250088"/>
    </source>
</evidence>